<dbReference type="Proteomes" id="UP000789396">
    <property type="component" value="Unassembled WGS sequence"/>
</dbReference>
<evidence type="ECO:0000313" key="1">
    <source>
        <dbReference type="EMBL" id="CAG8682460.1"/>
    </source>
</evidence>
<sequence length="179" mass="20450">QAGPQFLQVRGQHLQQFGLNVGSKGMIKIRGPKERKLFVTCAKEKDISLMSVILGNIWGFSFKMIEPSLETVDYAGGCDKEGFSRIQIGLSPRERVLRPDSDYKILQNDNSHFKQCDSGIRGKDRFNSSYIEKSIKSIYILQVLWHQLQEKQDPLPVVVIEKYIDFPHPVLVGCYGYKI</sequence>
<dbReference type="EMBL" id="CAJVPZ010017806">
    <property type="protein sequence ID" value="CAG8682460.1"/>
    <property type="molecule type" value="Genomic_DNA"/>
</dbReference>
<name>A0A9N9ENX2_9GLOM</name>
<evidence type="ECO:0000313" key="2">
    <source>
        <dbReference type="Proteomes" id="UP000789396"/>
    </source>
</evidence>
<organism evidence="1 2">
    <name type="scientific">Racocetra fulgida</name>
    <dbReference type="NCBI Taxonomy" id="60492"/>
    <lineage>
        <taxon>Eukaryota</taxon>
        <taxon>Fungi</taxon>
        <taxon>Fungi incertae sedis</taxon>
        <taxon>Mucoromycota</taxon>
        <taxon>Glomeromycotina</taxon>
        <taxon>Glomeromycetes</taxon>
        <taxon>Diversisporales</taxon>
        <taxon>Gigasporaceae</taxon>
        <taxon>Racocetra</taxon>
    </lineage>
</organism>
<feature type="non-terminal residue" evidence="1">
    <location>
        <position position="1"/>
    </location>
</feature>
<comment type="caution">
    <text evidence="1">The sequence shown here is derived from an EMBL/GenBank/DDBJ whole genome shotgun (WGS) entry which is preliminary data.</text>
</comment>
<dbReference type="AlphaFoldDB" id="A0A9N9ENX2"/>
<keyword evidence="2" id="KW-1185">Reference proteome</keyword>
<accession>A0A9N9ENX2</accession>
<protein>
    <submittedName>
        <fullName evidence="1">2376_t:CDS:1</fullName>
    </submittedName>
</protein>
<proteinExistence type="predicted"/>
<reference evidence="1" key="1">
    <citation type="submission" date="2021-06" db="EMBL/GenBank/DDBJ databases">
        <authorList>
            <person name="Kallberg Y."/>
            <person name="Tangrot J."/>
            <person name="Rosling A."/>
        </authorList>
    </citation>
    <scope>NUCLEOTIDE SEQUENCE</scope>
    <source>
        <strain evidence="1">IN212</strain>
    </source>
</reference>
<gene>
    <name evidence="1" type="ORF">RFULGI_LOCUS9668</name>
</gene>